<dbReference type="Pfam" id="PF08279">
    <property type="entry name" value="HTH_11"/>
    <property type="match status" value="1"/>
</dbReference>
<dbReference type="Pfam" id="PF13280">
    <property type="entry name" value="WYL"/>
    <property type="match status" value="1"/>
</dbReference>
<dbReference type="Gene3D" id="1.10.10.10">
    <property type="entry name" value="Winged helix-like DNA-binding domain superfamily/Winged helix DNA-binding domain"/>
    <property type="match status" value="1"/>
</dbReference>
<dbReference type="GO" id="GO:0003700">
    <property type="term" value="F:DNA-binding transcription factor activity"/>
    <property type="evidence" value="ECO:0007669"/>
    <property type="project" value="InterPro"/>
</dbReference>
<keyword evidence="5" id="KW-1185">Reference proteome</keyword>
<dbReference type="Proteomes" id="UP000586918">
    <property type="component" value="Unassembled WGS sequence"/>
</dbReference>
<dbReference type="PANTHER" id="PTHR34580">
    <property type="match status" value="1"/>
</dbReference>
<gene>
    <name evidence="4" type="ORF">HF519_07045</name>
</gene>
<organism evidence="4 5">
    <name type="scientific">Pseudonocardia bannensis</name>
    <dbReference type="NCBI Taxonomy" id="630973"/>
    <lineage>
        <taxon>Bacteria</taxon>
        <taxon>Bacillati</taxon>
        <taxon>Actinomycetota</taxon>
        <taxon>Actinomycetes</taxon>
        <taxon>Pseudonocardiales</taxon>
        <taxon>Pseudonocardiaceae</taxon>
        <taxon>Pseudonocardia</taxon>
    </lineage>
</organism>
<dbReference type="InterPro" id="IPR013196">
    <property type="entry name" value="HTH_11"/>
</dbReference>
<dbReference type="InterPro" id="IPR028349">
    <property type="entry name" value="PafC-like"/>
</dbReference>
<keyword evidence="1" id="KW-0805">Transcription regulation</keyword>
<dbReference type="InterPro" id="IPR036388">
    <property type="entry name" value="WH-like_DNA-bd_sf"/>
</dbReference>
<evidence type="ECO:0000313" key="4">
    <source>
        <dbReference type="EMBL" id="NMH91349.1"/>
    </source>
</evidence>
<dbReference type="PROSITE" id="PS52050">
    <property type="entry name" value="WYL"/>
    <property type="match status" value="1"/>
</dbReference>
<evidence type="ECO:0000313" key="5">
    <source>
        <dbReference type="Proteomes" id="UP000586918"/>
    </source>
</evidence>
<dbReference type="InterPro" id="IPR001034">
    <property type="entry name" value="DeoR_HTH"/>
</dbReference>
<comment type="caution">
    <text evidence="4">The sequence shown here is derived from an EMBL/GenBank/DDBJ whole genome shotgun (WGS) entry which is preliminary data.</text>
</comment>
<dbReference type="InterPro" id="IPR057727">
    <property type="entry name" value="WCX_dom"/>
</dbReference>
<proteinExistence type="predicted"/>
<dbReference type="InterPro" id="IPR036390">
    <property type="entry name" value="WH_DNA-bd_sf"/>
</dbReference>
<dbReference type="Pfam" id="PF25583">
    <property type="entry name" value="WCX"/>
    <property type="match status" value="1"/>
</dbReference>
<dbReference type="RefSeq" id="WP_169411304.1">
    <property type="nucleotide sequence ID" value="NZ_JAAXKZ010000016.1"/>
</dbReference>
<dbReference type="PANTHER" id="PTHR34580:SF3">
    <property type="entry name" value="PROTEIN PAFB"/>
    <property type="match status" value="1"/>
</dbReference>
<dbReference type="EMBL" id="JAAXKZ010000016">
    <property type="protein sequence ID" value="NMH91349.1"/>
    <property type="molecule type" value="Genomic_DNA"/>
</dbReference>
<accession>A0A848DFK9</accession>
<dbReference type="AlphaFoldDB" id="A0A848DFK9"/>
<dbReference type="InterPro" id="IPR051534">
    <property type="entry name" value="CBASS_pafABC_assoc_protein"/>
</dbReference>
<evidence type="ECO:0000259" key="3">
    <source>
        <dbReference type="PROSITE" id="PS51000"/>
    </source>
</evidence>
<protein>
    <submittedName>
        <fullName evidence="4">YafY family transcriptional regulator</fullName>
    </submittedName>
</protein>
<evidence type="ECO:0000256" key="2">
    <source>
        <dbReference type="ARBA" id="ARBA00023163"/>
    </source>
</evidence>
<dbReference type="SUPFAM" id="SSF46785">
    <property type="entry name" value="Winged helix' DNA-binding domain"/>
    <property type="match status" value="1"/>
</dbReference>
<feature type="domain" description="HTH deoR-type" evidence="3">
    <location>
        <begin position="4"/>
        <end position="63"/>
    </location>
</feature>
<reference evidence="4 5" key="1">
    <citation type="submission" date="2020-04" db="EMBL/GenBank/DDBJ databases">
        <authorList>
            <person name="Klaysubun C."/>
            <person name="Duangmal K."/>
            <person name="Lipun K."/>
        </authorList>
    </citation>
    <scope>NUCLEOTIDE SEQUENCE [LARGE SCALE GENOMIC DNA]</scope>
    <source>
        <strain evidence="4 5">DSM 45300</strain>
    </source>
</reference>
<name>A0A848DFK9_9PSEU</name>
<keyword evidence="2" id="KW-0804">Transcription</keyword>
<dbReference type="PROSITE" id="PS51000">
    <property type="entry name" value="HTH_DEOR_2"/>
    <property type="match status" value="1"/>
</dbReference>
<dbReference type="InterPro" id="IPR011991">
    <property type="entry name" value="ArsR-like_HTH"/>
</dbReference>
<sequence length="318" mass="34643">MAPTAGRVLALLELLQARPGLTGPEIAERLEIDQRTVRRHIRTLEEIGVPVVAARGRHGGYRLLPGYKLPPLMLSGDEAVAVVLGLIAAERSGLHAAAPAVDSARAKIERVLPAELRERTRAVAETLGFTAAARPGTAPSADVLLTLGEAARDHRRVRLRYTSWSGAAGERELDPYGLVFHAGRWYVTGHDHRRDGVRTFRLDRIDAVRATRAAFTPPAGFDAVGHVVARLAEVPYASEVEVVLHAPVAEVRRRLPRTVGALAEHPDGALLRGRAERLDGMAQLLAGLGWRFTVRRPDELRTAVRELAARLADDAVRR</sequence>
<dbReference type="InterPro" id="IPR026881">
    <property type="entry name" value="WYL_dom"/>
</dbReference>
<dbReference type="CDD" id="cd00090">
    <property type="entry name" value="HTH_ARSR"/>
    <property type="match status" value="1"/>
</dbReference>
<evidence type="ECO:0000256" key="1">
    <source>
        <dbReference type="ARBA" id="ARBA00023015"/>
    </source>
</evidence>
<dbReference type="PIRSF" id="PIRSF016838">
    <property type="entry name" value="PafC"/>
    <property type="match status" value="1"/>
</dbReference>